<dbReference type="AlphaFoldDB" id="A0A9W8E625"/>
<accession>A0A9W8E625</accession>
<evidence type="ECO:0008006" key="6">
    <source>
        <dbReference type="Google" id="ProtNLM"/>
    </source>
</evidence>
<comment type="similarity">
    <text evidence="1">Belongs to the UreD family.</text>
</comment>
<dbReference type="EMBL" id="JANBPY010001529">
    <property type="protein sequence ID" value="KAJ1959672.1"/>
    <property type="molecule type" value="Genomic_DNA"/>
</dbReference>
<reference evidence="4" key="1">
    <citation type="submission" date="2022-07" db="EMBL/GenBank/DDBJ databases">
        <title>Phylogenomic reconstructions and comparative analyses of Kickxellomycotina fungi.</title>
        <authorList>
            <person name="Reynolds N.K."/>
            <person name="Stajich J.E."/>
            <person name="Barry K."/>
            <person name="Grigoriev I.V."/>
            <person name="Crous P."/>
            <person name="Smith M.E."/>
        </authorList>
    </citation>
    <scope>NUCLEOTIDE SEQUENCE</scope>
    <source>
        <strain evidence="4">RSA 1196</strain>
    </source>
</reference>
<evidence type="ECO:0000256" key="1">
    <source>
        <dbReference type="ARBA" id="ARBA00007177"/>
    </source>
</evidence>
<proteinExistence type="inferred from homology"/>
<sequence>MHPLMDPGQGVIHCGVVAGQPVLHQCASKYPLKLITPRVHHRSPGDPIKNPPALAVYVLTYGGGIVHGDVIHLRIVVDNAAVLTLLTQGSTKVFRHWPRGKVAMVNNPQVVHSLELASPLVLPMAESLVDKPEHQLGKEQVNRCNNGPSPLKKVEGAVKENPPSTETLVDTPPPPSRQFSLNHFTVHVASGGCLVSLPSPVTCFKNARYQQRQDFHLEDTSSSLVLLDWVTSGRVSRGEAWQFDMYSSTNSIYVNDKLVFKDAVHLSDKFSPLAPDQTTLKVIPALTGPLEAGMVGNFVDRVGHFQCFAMLTLMGEKLASLIHSLVDLQDRQRIMASTPASAFSSHIRNPQKRQQDYSLSSMSSGLVYTMSYLDPENTDSGLVVRLSAYTSESIIEWIRTHLADLETMIGVNIWKSVLN</sequence>
<dbReference type="OrthoDB" id="5550464at2759"/>
<keyword evidence="2" id="KW-0143">Chaperone</keyword>
<dbReference type="HAMAP" id="MF_01384">
    <property type="entry name" value="UreD"/>
    <property type="match status" value="1"/>
</dbReference>
<feature type="region of interest" description="Disordered" evidence="3">
    <location>
        <begin position="155"/>
        <end position="175"/>
    </location>
</feature>
<dbReference type="Proteomes" id="UP001150925">
    <property type="component" value="Unassembled WGS sequence"/>
</dbReference>
<dbReference type="GO" id="GO:0016151">
    <property type="term" value="F:nickel cation binding"/>
    <property type="evidence" value="ECO:0007669"/>
    <property type="project" value="InterPro"/>
</dbReference>
<evidence type="ECO:0000313" key="5">
    <source>
        <dbReference type="Proteomes" id="UP001150925"/>
    </source>
</evidence>
<evidence type="ECO:0000256" key="3">
    <source>
        <dbReference type="SAM" id="MobiDB-lite"/>
    </source>
</evidence>
<protein>
    <recommendedName>
        <fullName evidence="6">Urease accessory protein D</fullName>
    </recommendedName>
</protein>
<dbReference type="Pfam" id="PF01774">
    <property type="entry name" value="UreD"/>
    <property type="match status" value="2"/>
</dbReference>
<dbReference type="PANTHER" id="PTHR33643">
    <property type="entry name" value="UREASE ACCESSORY PROTEIN D"/>
    <property type="match status" value="1"/>
</dbReference>
<keyword evidence="5" id="KW-1185">Reference proteome</keyword>
<dbReference type="InterPro" id="IPR002669">
    <property type="entry name" value="UreD"/>
</dbReference>
<organism evidence="4 5">
    <name type="scientific">Dispira parvispora</name>
    <dbReference type="NCBI Taxonomy" id="1520584"/>
    <lineage>
        <taxon>Eukaryota</taxon>
        <taxon>Fungi</taxon>
        <taxon>Fungi incertae sedis</taxon>
        <taxon>Zoopagomycota</taxon>
        <taxon>Kickxellomycotina</taxon>
        <taxon>Dimargaritomycetes</taxon>
        <taxon>Dimargaritales</taxon>
        <taxon>Dimargaritaceae</taxon>
        <taxon>Dispira</taxon>
    </lineage>
</organism>
<dbReference type="PANTHER" id="PTHR33643:SF1">
    <property type="entry name" value="UREASE ACCESSORY PROTEIN D"/>
    <property type="match status" value="1"/>
</dbReference>
<comment type="caution">
    <text evidence="4">The sequence shown here is derived from an EMBL/GenBank/DDBJ whole genome shotgun (WGS) entry which is preliminary data.</text>
</comment>
<gene>
    <name evidence="4" type="ORF">IWQ62_004521</name>
</gene>
<evidence type="ECO:0000313" key="4">
    <source>
        <dbReference type="EMBL" id="KAJ1959672.1"/>
    </source>
</evidence>
<evidence type="ECO:0000256" key="2">
    <source>
        <dbReference type="ARBA" id="ARBA00023186"/>
    </source>
</evidence>
<name>A0A9W8E625_9FUNG</name>